<feature type="transmembrane region" description="Helical" evidence="1">
    <location>
        <begin position="182"/>
        <end position="199"/>
    </location>
</feature>
<feature type="transmembrane region" description="Helical" evidence="1">
    <location>
        <begin position="148"/>
        <end position="170"/>
    </location>
</feature>
<keyword evidence="1" id="KW-0472">Membrane</keyword>
<evidence type="ECO:0000256" key="1">
    <source>
        <dbReference type="SAM" id="Phobius"/>
    </source>
</evidence>
<dbReference type="PANTHER" id="PTHR22674:SF6">
    <property type="entry name" value="NTPASE KAP FAMILY P-LOOP DOMAIN-CONTAINING PROTEIN 1"/>
    <property type="match status" value="1"/>
</dbReference>
<evidence type="ECO:0000313" key="4">
    <source>
        <dbReference type="Proteomes" id="UP000585226"/>
    </source>
</evidence>
<dbReference type="EMBL" id="JACASD010000016">
    <property type="protein sequence ID" value="NWE88005.1"/>
    <property type="molecule type" value="Genomic_DNA"/>
</dbReference>
<dbReference type="InterPro" id="IPR011646">
    <property type="entry name" value="KAP_P-loop"/>
</dbReference>
<feature type="domain" description="KAP NTPase" evidence="2">
    <location>
        <begin position="27"/>
        <end position="398"/>
    </location>
</feature>
<sequence length="1358" mass="151856">MLDSRRSMPAVLDRHIETEDQDAFGHRHYAQALRCLIEDENHKPPFSIGLLGGWGTGKSSVKELYTRALNDDTSAAGGRRPRSQRFKSITFNAWRFGGKEQDIKRALLRHVFLELGGDEGKLHDELYRNVTHTESVTKSIGALTKQHLISWAAPVPAFAIAFITYLLFIAAGLKWLPLDNGLTQSFFIAAVSGIYAYLIKVMKPLAVNPFNTITRVHLPSVNAEQYEELLLQQLRKFKPTKGNAVPYERLVIFVDDLDRLSAEEMVLGLDAVRTFMEIPTDKLPENLGLVFVISCDEGKVADALSRRRGNPEQPGSIFNPTDARRYLDRIFQFRLEIPPPPRNDMRQFALSKLKAFPDLVEEIADKGASVEQVVDRMIHANVTDPRNALQIVNAFTQTWWLAKARELDAIGSERPGGLHEGAVTKHPVALGALSAARVSFPAFYRDLQEDPQLLLRLTNLMVRQTLLKDEPLDSHHVLKRYVAEDSSGKTILMEGCRDLRQFLASLVGTPWPESLQSLLLLSEDSVTRQYGDHATRIYGHLVSGDTQGFLEALSPRANEYLSDQEVQLLHGMLSELHRTEEALKFNAMRVVADIIDRLPPRTRNLVLGILSNDIVTSPELRSLLGIEKIGRVTAVANSVDQQHIASVLIDELLTSGKVSTMRLPTGQTPNMDEAIGMAKGAVEIALSVLAAHGLPAQAKESLLKWLSERTVSAAAGSITLPFIELQQWVDRYEASLLPEIGDVYVDQLTTALHHFEEKAGDDIEPLDTLDMPLTATRINTVWERLAGEGGESRERLWEQITHLSTMRAPEMAECVIQALERYVSHTDDEHLLECLTRFSRRVAEFKEAPLDYKHAFRLVVNLGSERRAHFNREHYEAYADFAVALSEIADCEQDAAEVFRTVVAPKKPAVSSVAKRWISHPLEQVPSVCRIALFEAYEHLPEEDRQTLADHLTALTTRPVLDDEDESLYTEAATHIPEQYWSESALRAHLDGLLPILLTRIDSWDSYLAHVIPGFSRVFTHASQAVLGPSLQTLFSTSRTEKNTFESLHRYFKGRWPTVEQLPNGYAPNSLFMESSQVAVASPGFVGRDTLASMESMLTMKIVPADLRPQMIETACLVWKQRPAEAVEFLSSGKKEMSAAQIAALCEAIDFNTSLQVDMLEHTWKALIPELAISDRTEATKAVLLKGSLGNVNDPDLAFSVWSRALQGEAFHELKTLLLGNEINDEQRKRVLGQIVHIRQDEKESRELLQLAVQLLKLPESPLTWGAVNAMRSEFNKRLVTPEQRLAYAKLLLGELANAASDTAKGYMAGWAKTLGTEAVLKEVRPENLSEGDMNIISTTFGPSHTLAGLTKRWTNQR</sequence>
<keyword evidence="1" id="KW-1133">Transmembrane helix</keyword>
<dbReference type="InterPro" id="IPR016024">
    <property type="entry name" value="ARM-type_fold"/>
</dbReference>
<gene>
    <name evidence="3" type="ORF">HX893_07670</name>
</gene>
<dbReference type="RefSeq" id="WP_177110765.1">
    <property type="nucleotide sequence ID" value="NZ_JACASD010000016.1"/>
</dbReference>
<reference evidence="3 4" key="1">
    <citation type="submission" date="2020-04" db="EMBL/GenBank/DDBJ databases">
        <title>Molecular characterization of pseudomonads from Agaricus bisporus reveal novel blotch 2 pathogens in Western Europe.</title>
        <authorList>
            <person name="Taparia T."/>
            <person name="Krijger M."/>
            <person name="Haynes E."/>
            <person name="Elpinstone J.G."/>
            <person name="Noble R."/>
            <person name="Van Der Wolf J."/>
        </authorList>
    </citation>
    <scope>NUCLEOTIDE SEQUENCE [LARGE SCALE GENOMIC DNA]</scope>
    <source>
        <strain evidence="3 4">P8021</strain>
    </source>
</reference>
<accession>A0A7Y8FZL7</accession>
<evidence type="ECO:0000313" key="3">
    <source>
        <dbReference type="EMBL" id="NWE88005.1"/>
    </source>
</evidence>
<keyword evidence="1" id="KW-0812">Transmembrane</keyword>
<protein>
    <submittedName>
        <fullName evidence="3">NTPase KAP</fullName>
    </submittedName>
</protein>
<proteinExistence type="predicted"/>
<dbReference type="Proteomes" id="UP000585226">
    <property type="component" value="Unassembled WGS sequence"/>
</dbReference>
<dbReference type="SUPFAM" id="SSF48371">
    <property type="entry name" value="ARM repeat"/>
    <property type="match status" value="1"/>
</dbReference>
<name>A0A7Y8FZL7_9PSED</name>
<dbReference type="PANTHER" id="PTHR22674">
    <property type="entry name" value="NTPASE, KAP FAMILY P-LOOP DOMAIN-CONTAINING 1"/>
    <property type="match status" value="1"/>
</dbReference>
<organism evidence="3 4">
    <name type="scientific">Pseudomonas reactans</name>
    <dbReference type="NCBI Taxonomy" id="117680"/>
    <lineage>
        <taxon>Bacteria</taxon>
        <taxon>Pseudomonadati</taxon>
        <taxon>Pseudomonadota</taxon>
        <taxon>Gammaproteobacteria</taxon>
        <taxon>Pseudomonadales</taxon>
        <taxon>Pseudomonadaceae</taxon>
        <taxon>Pseudomonas</taxon>
    </lineage>
</organism>
<dbReference type="InterPro" id="IPR052754">
    <property type="entry name" value="NTPase_KAP_P-loop"/>
</dbReference>
<dbReference type="Pfam" id="PF07693">
    <property type="entry name" value="KAP_NTPase"/>
    <property type="match status" value="1"/>
</dbReference>
<comment type="caution">
    <text evidence="3">The sequence shown here is derived from an EMBL/GenBank/DDBJ whole genome shotgun (WGS) entry which is preliminary data.</text>
</comment>
<dbReference type="InterPro" id="IPR027417">
    <property type="entry name" value="P-loop_NTPase"/>
</dbReference>
<evidence type="ECO:0000259" key="2">
    <source>
        <dbReference type="Pfam" id="PF07693"/>
    </source>
</evidence>
<dbReference type="SUPFAM" id="SSF52540">
    <property type="entry name" value="P-loop containing nucleoside triphosphate hydrolases"/>
    <property type="match status" value="1"/>
</dbReference>